<evidence type="ECO:0000256" key="1">
    <source>
        <dbReference type="SAM" id="MobiDB-lite"/>
    </source>
</evidence>
<evidence type="ECO:0000313" key="2">
    <source>
        <dbReference type="EMBL" id="GFO21739.1"/>
    </source>
</evidence>
<organism evidence="2 3">
    <name type="scientific">Plakobranchus ocellatus</name>
    <dbReference type="NCBI Taxonomy" id="259542"/>
    <lineage>
        <taxon>Eukaryota</taxon>
        <taxon>Metazoa</taxon>
        <taxon>Spiralia</taxon>
        <taxon>Lophotrochozoa</taxon>
        <taxon>Mollusca</taxon>
        <taxon>Gastropoda</taxon>
        <taxon>Heterobranchia</taxon>
        <taxon>Euthyneura</taxon>
        <taxon>Panpulmonata</taxon>
        <taxon>Sacoglossa</taxon>
        <taxon>Placobranchoidea</taxon>
        <taxon>Plakobranchidae</taxon>
        <taxon>Plakobranchus</taxon>
    </lineage>
</organism>
<gene>
    <name evidence="2" type="ORF">PoB_004824400</name>
</gene>
<sequence length="93" mass="10691">MLMMKIIINFDKGDADVDDDYDDDDDDNDDDDDDDDDDDENREADETIMTVMMEVTMTMIKVLVNEYGIEVAKSGMPRASYYVVTDGCVKRKR</sequence>
<dbReference type="EMBL" id="BLXT01005284">
    <property type="protein sequence ID" value="GFO21739.1"/>
    <property type="molecule type" value="Genomic_DNA"/>
</dbReference>
<proteinExistence type="predicted"/>
<accession>A0AAV4BNQ3</accession>
<protein>
    <submittedName>
        <fullName evidence="2">Uncharacterized protein</fullName>
    </submittedName>
</protein>
<dbReference type="AlphaFoldDB" id="A0AAV4BNQ3"/>
<dbReference type="Proteomes" id="UP000735302">
    <property type="component" value="Unassembled WGS sequence"/>
</dbReference>
<feature type="region of interest" description="Disordered" evidence="1">
    <location>
        <begin position="13"/>
        <end position="43"/>
    </location>
</feature>
<comment type="caution">
    <text evidence="2">The sequence shown here is derived from an EMBL/GenBank/DDBJ whole genome shotgun (WGS) entry which is preliminary data.</text>
</comment>
<name>A0AAV4BNQ3_9GAST</name>
<evidence type="ECO:0000313" key="3">
    <source>
        <dbReference type="Proteomes" id="UP000735302"/>
    </source>
</evidence>
<keyword evidence="3" id="KW-1185">Reference proteome</keyword>
<reference evidence="2 3" key="1">
    <citation type="journal article" date="2021" name="Elife">
        <title>Chloroplast acquisition without the gene transfer in kleptoplastic sea slugs, Plakobranchus ocellatus.</title>
        <authorList>
            <person name="Maeda T."/>
            <person name="Takahashi S."/>
            <person name="Yoshida T."/>
            <person name="Shimamura S."/>
            <person name="Takaki Y."/>
            <person name="Nagai Y."/>
            <person name="Toyoda A."/>
            <person name="Suzuki Y."/>
            <person name="Arimoto A."/>
            <person name="Ishii H."/>
            <person name="Satoh N."/>
            <person name="Nishiyama T."/>
            <person name="Hasebe M."/>
            <person name="Maruyama T."/>
            <person name="Minagawa J."/>
            <person name="Obokata J."/>
            <person name="Shigenobu S."/>
        </authorList>
    </citation>
    <scope>NUCLEOTIDE SEQUENCE [LARGE SCALE GENOMIC DNA]</scope>
</reference>
<feature type="compositionally biased region" description="Acidic residues" evidence="1">
    <location>
        <begin position="16"/>
        <end position="43"/>
    </location>
</feature>